<protein>
    <submittedName>
        <fullName evidence="1">Uncharacterized protein</fullName>
    </submittedName>
</protein>
<evidence type="ECO:0000313" key="2">
    <source>
        <dbReference type="Proteomes" id="UP001189429"/>
    </source>
</evidence>
<evidence type="ECO:0000313" key="1">
    <source>
        <dbReference type="EMBL" id="CAK0822251.1"/>
    </source>
</evidence>
<sequence length="142" mass="16349">EQVLELQKLDAQESKDLRQRGLYQEKALIPAVRSATPLIPPQDPEMCDPVEPPSVVEVQQDAQALLGRPERSRFQYYFILHLFSGRRRMGDLQDWIEHFQTQAPQDRPVWTLSLDVASAPVLGDLSVEDTIEHWLKLARAFM</sequence>
<accession>A0ABN9RV64</accession>
<dbReference type="Proteomes" id="UP001189429">
    <property type="component" value="Unassembled WGS sequence"/>
</dbReference>
<dbReference type="EMBL" id="CAUYUJ010007882">
    <property type="protein sequence ID" value="CAK0822251.1"/>
    <property type="molecule type" value="Genomic_DNA"/>
</dbReference>
<gene>
    <name evidence="1" type="ORF">PCOR1329_LOCUS23319</name>
</gene>
<feature type="non-terminal residue" evidence="1">
    <location>
        <position position="142"/>
    </location>
</feature>
<keyword evidence="2" id="KW-1185">Reference proteome</keyword>
<reference evidence="1" key="1">
    <citation type="submission" date="2023-10" db="EMBL/GenBank/DDBJ databases">
        <authorList>
            <person name="Chen Y."/>
            <person name="Shah S."/>
            <person name="Dougan E. K."/>
            <person name="Thang M."/>
            <person name="Chan C."/>
        </authorList>
    </citation>
    <scope>NUCLEOTIDE SEQUENCE [LARGE SCALE GENOMIC DNA]</scope>
</reference>
<name>A0ABN9RV64_9DINO</name>
<proteinExistence type="predicted"/>
<feature type="non-terminal residue" evidence="1">
    <location>
        <position position="1"/>
    </location>
</feature>
<organism evidence="1 2">
    <name type="scientific">Prorocentrum cordatum</name>
    <dbReference type="NCBI Taxonomy" id="2364126"/>
    <lineage>
        <taxon>Eukaryota</taxon>
        <taxon>Sar</taxon>
        <taxon>Alveolata</taxon>
        <taxon>Dinophyceae</taxon>
        <taxon>Prorocentrales</taxon>
        <taxon>Prorocentraceae</taxon>
        <taxon>Prorocentrum</taxon>
    </lineage>
</organism>
<comment type="caution">
    <text evidence="1">The sequence shown here is derived from an EMBL/GenBank/DDBJ whole genome shotgun (WGS) entry which is preliminary data.</text>
</comment>